<dbReference type="Gene3D" id="3.40.430.10">
    <property type="entry name" value="Dihydrofolate Reductase, subunit A"/>
    <property type="match status" value="1"/>
</dbReference>
<accession>A0A6I2F4I4</accession>
<evidence type="ECO:0000313" key="1">
    <source>
        <dbReference type="EMBL" id="MRG60385.1"/>
    </source>
</evidence>
<name>A0A6I2F4I4_9MICO</name>
<dbReference type="RefSeq" id="WP_153684824.1">
    <property type="nucleotide sequence ID" value="NZ_WJIF01000005.1"/>
</dbReference>
<protein>
    <recommendedName>
        <fullName evidence="3">Bacterial bifunctional deaminase-reductase C-terminal domain-containing protein</fullName>
    </recommendedName>
</protein>
<comment type="caution">
    <text evidence="1">The sequence shown here is derived from an EMBL/GenBank/DDBJ whole genome shotgun (WGS) entry which is preliminary data.</text>
</comment>
<dbReference type="Proteomes" id="UP000431080">
    <property type="component" value="Unassembled WGS sequence"/>
</dbReference>
<proteinExistence type="predicted"/>
<sequence>MGSAPIAAAIEADLLDEFTIHQVPILLGHGVRFFASLPERVHLQRMSVVEAPGVTHLRYSIVR</sequence>
<reference evidence="1 2" key="1">
    <citation type="submission" date="2019-10" db="EMBL/GenBank/DDBJ databases">
        <authorList>
            <person name="Nie G."/>
            <person name="Ming H."/>
            <person name="Yi B."/>
        </authorList>
    </citation>
    <scope>NUCLEOTIDE SEQUENCE [LARGE SCALE GENOMIC DNA]</scope>
    <source>
        <strain evidence="1 2">CFH 90414</strain>
    </source>
</reference>
<dbReference type="InterPro" id="IPR024072">
    <property type="entry name" value="DHFR-like_dom_sf"/>
</dbReference>
<evidence type="ECO:0008006" key="3">
    <source>
        <dbReference type="Google" id="ProtNLM"/>
    </source>
</evidence>
<organism evidence="1 2">
    <name type="scientific">Agromyces agglutinans</name>
    <dbReference type="NCBI Taxonomy" id="2662258"/>
    <lineage>
        <taxon>Bacteria</taxon>
        <taxon>Bacillati</taxon>
        <taxon>Actinomycetota</taxon>
        <taxon>Actinomycetes</taxon>
        <taxon>Micrococcales</taxon>
        <taxon>Microbacteriaceae</taxon>
        <taxon>Agromyces</taxon>
    </lineage>
</organism>
<evidence type="ECO:0000313" key="2">
    <source>
        <dbReference type="Proteomes" id="UP000431080"/>
    </source>
</evidence>
<dbReference type="EMBL" id="WJIF01000005">
    <property type="protein sequence ID" value="MRG60385.1"/>
    <property type="molecule type" value="Genomic_DNA"/>
</dbReference>
<gene>
    <name evidence="1" type="ORF">GE115_10990</name>
</gene>
<dbReference type="AlphaFoldDB" id="A0A6I2F4I4"/>
<keyword evidence="2" id="KW-1185">Reference proteome</keyword>
<dbReference type="SUPFAM" id="SSF53597">
    <property type="entry name" value="Dihydrofolate reductase-like"/>
    <property type="match status" value="1"/>
</dbReference>